<dbReference type="EMBL" id="JBFXLS010000002">
    <property type="protein sequence ID" value="KAL2834503.1"/>
    <property type="molecule type" value="Genomic_DNA"/>
</dbReference>
<protein>
    <submittedName>
        <fullName evidence="2">Uncharacterized protein</fullName>
    </submittedName>
</protein>
<comment type="caution">
    <text evidence="2">The sequence shown here is derived from an EMBL/GenBank/DDBJ whole genome shotgun (WGS) entry which is preliminary data.</text>
</comment>
<name>A0ABR4J386_9EURO</name>
<dbReference type="Proteomes" id="UP001610335">
    <property type="component" value="Unassembled WGS sequence"/>
</dbReference>
<keyword evidence="3" id="KW-1185">Reference proteome</keyword>
<evidence type="ECO:0000313" key="3">
    <source>
        <dbReference type="Proteomes" id="UP001610335"/>
    </source>
</evidence>
<sequence length="72" mass="8086">MADGMLLVMDPLPSPIIDNRGGYAALMPFLDSPPSLLLLFNATFISGFDHWSVSWYKQRRLRRSISNSSRTG</sequence>
<keyword evidence="1" id="KW-0472">Membrane</keyword>
<keyword evidence="1" id="KW-1133">Transmembrane helix</keyword>
<gene>
    <name evidence="2" type="ORF">BDW59DRAFT_48387</name>
</gene>
<reference evidence="2 3" key="1">
    <citation type="submission" date="2024-07" db="EMBL/GenBank/DDBJ databases">
        <title>Section-level genome sequencing and comparative genomics of Aspergillus sections Usti and Cavernicolus.</title>
        <authorList>
            <consortium name="Lawrence Berkeley National Laboratory"/>
            <person name="Nybo J.L."/>
            <person name="Vesth T.C."/>
            <person name="Theobald S."/>
            <person name="Frisvad J.C."/>
            <person name="Larsen T.O."/>
            <person name="Kjaerboelling I."/>
            <person name="Rothschild-Mancinelli K."/>
            <person name="Lyhne E.K."/>
            <person name="Kogle M.E."/>
            <person name="Barry K."/>
            <person name="Clum A."/>
            <person name="Na H."/>
            <person name="Ledsgaard L."/>
            <person name="Lin J."/>
            <person name="Lipzen A."/>
            <person name="Kuo A."/>
            <person name="Riley R."/>
            <person name="Mondo S."/>
            <person name="LaButti K."/>
            <person name="Haridas S."/>
            <person name="Pangalinan J."/>
            <person name="Salamov A.A."/>
            <person name="Simmons B.A."/>
            <person name="Magnuson J.K."/>
            <person name="Chen J."/>
            <person name="Drula E."/>
            <person name="Henrissat B."/>
            <person name="Wiebenga A."/>
            <person name="Lubbers R.J."/>
            <person name="Gomes A.C."/>
            <person name="Makela M.R."/>
            <person name="Stajich J."/>
            <person name="Grigoriev I.V."/>
            <person name="Mortensen U.H."/>
            <person name="De vries R.P."/>
            <person name="Baker S.E."/>
            <person name="Andersen M.R."/>
        </authorList>
    </citation>
    <scope>NUCLEOTIDE SEQUENCE [LARGE SCALE GENOMIC DNA]</scope>
    <source>
        <strain evidence="2 3">CBS 600.67</strain>
    </source>
</reference>
<evidence type="ECO:0000313" key="2">
    <source>
        <dbReference type="EMBL" id="KAL2834503.1"/>
    </source>
</evidence>
<organism evidence="2 3">
    <name type="scientific">Aspergillus cavernicola</name>
    <dbReference type="NCBI Taxonomy" id="176166"/>
    <lineage>
        <taxon>Eukaryota</taxon>
        <taxon>Fungi</taxon>
        <taxon>Dikarya</taxon>
        <taxon>Ascomycota</taxon>
        <taxon>Pezizomycotina</taxon>
        <taxon>Eurotiomycetes</taxon>
        <taxon>Eurotiomycetidae</taxon>
        <taxon>Eurotiales</taxon>
        <taxon>Aspergillaceae</taxon>
        <taxon>Aspergillus</taxon>
        <taxon>Aspergillus subgen. Nidulantes</taxon>
    </lineage>
</organism>
<accession>A0ABR4J386</accession>
<proteinExistence type="predicted"/>
<feature type="transmembrane region" description="Helical" evidence="1">
    <location>
        <begin position="36"/>
        <end position="56"/>
    </location>
</feature>
<keyword evidence="1" id="KW-0812">Transmembrane</keyword>
<evidence type="ECO:0000256" key="1">
    <source>
        <dbReference type="SAM" id="Phobius"/>
    </source>
</evidence>